<sequence>MVNIQIHSETAIYGQDFVTIPEVVNDNISLPVVNGALQNAIAFKKLNTTLDETTTIEFTIASIDYSHANIQGNSRFIINASPALGGSLTPEVGGPNQGNQVYVDLSTQSTTLARRDSWDIGFYNGDSFRVTINGSLYMATKALNHTNIDLVTDTDVTNLKPQVAVGTFNPENAAYIDAPNGNILETAIAEIAENANENPVYLLNLGYEVGTATPPTGSVAIAGNHRGWKKIRILKHEDGYILQYANLNDTTHQEITISKNSDYNFTHFSFNTNSLVNVEPKKEKWDISFTVFTNILEGAGSYGFSDYVIHNRKANTLAYQVNTADFNYDDFSLTDIDDVNFSKNQTTIGSHWRDVFNRTTFSDRFYIIKDPNGNIYKLKFLAMANSSGERGHPEFEYKLLQ</sequence>
<dbReference type="OrthoDB" id="1091850at2"/>
<dbReference type="AlphaFoldDB" id="A0A2K9PXB4"/>
<dbReference type="CDD" id="cd12105">
    <property type="entry name" value="HmuY"/>
    <property type="match status" value="1"/>
</dbReference>
<evidence type="ECO:0000313" key="2">
    <source>
        <dbReference type="Proteomes" id="UP000235826"/>
    </source>
</evidence>
<dbReference type="Pfam" id="PF14064">
    <property type="entry name" value="HmuY"/>
    <property type="match status" value="2"/>
</dbReference>
<dbReference type="KEGG" id="fek:C1H87_18660"/>
<protein>
    <recommendedName>
        <fullName evidence="3">HmuY protein</fullName>
    </recommendedName>
</protein>
<reference evidence="1 2" key="1">
    <citation type="submission" date="2018-01" db="EMBL/GenBank/DDBJ databases">
        <title>Complete genome sequence of Flavivirga eckloniae ECD14 isolated from seaweed Ecklonia cava.</title>
        <authorList>
            <person name="Lee J.H."/>
            <person name="Baik K.S."/>
            <person name="Seong C.N."/>
        </authorList>
    </citation>
    <scope>NUCLEOTIDE SEQUENCE [LARGE SCALE GENOMIC DNA]</scope>
    <source>
        <strain evidence="1 2">ECD14</strain>
    </source>
</reference>
<evidence type="ECO:0008006" key="3">
    <source>
        <dbReference type="Google" id="ProtNLM"/>
    </source>
</evidence>
<gene>
    <name evidence="1" type="ORF">C1H87_18660</name>
</gene>
<organism evidence="1 2">
    <name type="scientific">Flavivirga eckloniae</name>
    <dbReference type="NCBI Taxonomy" id="1803846"/>
    <lineage>
        <taxon>Bacteria</taxon>
        <taxon>Pseudomonadati</taxon>
        <taxon>Bacteroidota</taxon>
        <taxon>Flavobacteriia</taxon>
        <taxon>Flavobacteriales</taxon>
        <taxon>Flavobacteriaceae</taxon>
        <taxon>Flavivirga</taxon>
    </lineage>
</organism>
<dbReference type="Proteomes" id="UP000235826">
    <property type="component" value="Chromosome"/>
</dbReference>
<evidence type="ECO:0000313" key="1">
    <source>
        <dbReference type="EMBL" id="AUP81684.1"/>
    </source>
</evidence>
<keyword evidence="2" id="KW-1185">Reference proteome</keyword>
<dbReference type="InterPro" id="IPR025921">
    <property type="entry name" value="HmuY"/>
</dbReference>
<accession>A0A2K9PXB4</accession>
<dbReference type="EMBL" id="CP025791">
    <property type="protein sequence ID" value="AUP81684.1"/>
    <property type="molecule type" value="Genomic_DNA"/>
</dbReference>
<name>A0A2K9PXB4_9FLAO</name>
<proteinExistence type="predicted"/>